<dbReference type="PANTHER" id="PTHR22893">
    <property type="entry name" value="NADH OXIDOREDUCTASE-RELATED"/>
    <property type="match status" value="1"/>
</dbReference>
<proteinExistence type="inferred from homology"/>
<keyword evidence="3" id="KW-0560">Oxidoreductase</keyword>
<gene>
    <name evidence="5" type="ORF">BU14_0624s0004</name>
</gene>
<dbReference type="GO" id="GO:0010181">
    <property type="term" value="F:FMN binding"/>
    <property type="evidence" value="ECO:0007669"/>
    <property type="project" value="InterPro"/>
</dbReference>
<accession>A0A1X6NR12</accession>
<dbReference type="GO" id="GO:0016628">
    <property type="term" value="F:oxidoreductase activity, acting on the CH-CH group of donors, NAD or NADP as acceptor"/>
    <property type="evidence" value="ECO:0007669"/>
    <property type="project" value="UniProtKB-ARBA"/>
</dbReference>
<comment type="cofactor">
    <cofactor evidence="1">
        <name>FMN</name>
        <dbReference type="ChEBI" id="CHEBI:58210"/>
    </cofactor>
</comment>
<feature type="domain" description="NADH:flavin oxidoreductase/NADH oxidase N-terminal" evidence="4">
    <location>
        <begin position="16"/>
        <end position="347"/>
    </location>
</feature>
<protein>
    <recommendedName>
        <fullName evidence="4">NADH:flavin oxidoreductase/NADH oxidase N-terminal domain-containing protein</fullName>
    </recommendedName>
</protein>
<evidence type="ECO:0000313" key="5">
    <source>
        <dbReference type="EMBL" id="OSX70970.1"/>
    </source>
</evidence>
<reference evidence="5 6" key="1">
    <citation type="submission" date="2017-03" db="EMBL/GenBank/DDBJ databases">
        <title>WGS assembly of Porphyra umbilicalis.</title>
        <authorList>
            <person name="Brawley S.H."/>
            <person name="Blouin N.A."/>
            <person name="Ficko-Blean E."/>
            <person name="Wheeler G.L."/>
            <person name="Lohr M."/>
            <person name="Goodson H.V."/>
            <person name="Jenkins J.W."/>
            <person name="Blaby-Haas C.E."/>
            <person name="Helliwell K.E."/>
            <person name="Chan C."/>
            <person name="Marriage T."/>
            <person name="Bhattacharya D."/>
            <person name="Klein A.S."/>
            <person name="Badis Y."/>
            <person name="Brodie J."/>
            <person name="Cao Y."/>
            <person name="Collen J."/>
            <person name="Dittami S.M."/>
            <person name="Gachon C.M."/>
            <person name="Green B.R."/>
            <person name="Karpowicz S."/>
            <person name="Kim J.W."/>
            <person name="Kudahl U."/>
            <person name="Lin S."/>
            <person name="Michel G."/>
            <person name="Mittag M."/>
            <person name="Olson B.J."/>
            <person name="Pangilinan J."/>
            <person name="Peng Y."/>
            <person name="Qiu H."/>
            <person name="Shu S."/>
            <person name="Singer J.T."/>
            <person name="Smith A.G."/>
            <person name="Sprecher B.N."/>
            <person name="Wagner V."/>
            <person name="Wang W."/>
            <person name="Wang Z.-Y."/>
            <person name="Yan J."/>
            <person name="Yarish C."/>
            <person name="Zoeuner-Riek S."/>
            <person name="Zhuang Y."/>
            <person name="Zou Y."/>
            <person name="Lindquist E.A."/>
            <person name="Grimwood J."/>
            <person name="Barry K."/>
            <person name="Rokhsar D.S."/>
            <person name="Schmutz J."/>
            <person name="Stiller J.W."/>
            <person name="Grossman A.R."/>
            <person name="Prochnik S.E."/>
        </authorList>
    </citation>
    <scope>NUCLEOTIDE SEQUENCE [LARGE SCALE GENOMIC DNA]</scope>
    <source>
        <strain evidence="5">4086291</strain>
    </source>
</reference>
<dbReference type="AlphaFoldDB" id="A0A1X6NR12"/>
<dbReference type="Pfam" id="PF00724">
    <property type="entry name" value="Oxidored_FMN"/>
    <property type="match status" value="1"/>
</dbReference>
<evidence type="ECO:0000256" key="3">
    <source>
        <dbReference type="ARBA" id="ARBA00023002"/>
    </source>
</evidence>
<dbReference type="EMBL" id="KV919185">
    <property type="protein sequence ID" value="OSX70970.1"/>
    <property type="molecule type" value="Genomic_DNA"/>
</dbReference>
<dbReference type="PANTHER" id="PTHR22893:SF91">
    <property type="entry name" value="NADPH DEHYDROGENASE 2-RELATED"/>
    <property type="match status" value="1"/>
</dbReference>
<dbReference type="OrthoDB" id="1663137at2759"/>
<comment type="similarity">
    <text evidence="2">Belongs to the NADH:flavin oxidoreductase/NADH oxidase family.</text>
</comment>
<dbReference type="InterPro" id="IPR013785">
    <property type="entry name" value="Aldolase_TIM"/>
</dbReference>
<evidence type="ECO:0000256" key="1">
    <source>
        <dbReference type="ARBA" id="ARBA00001917"/>
    </source>
</evidence>
<evidence type="ECO:0000256" key="2">
    <source>
        <dbReference type="ARBA" id="ARBA00005979"/>
    </source>
</evidence>
<sequence>MGSVAPPKAEALMTKFKLRDLDLPNRMVLAPMTRGRGTAAHVPTPMMADYYTARAAGGLLITEGTFISPAAIGWANAPEIYSDAAVAAWKDVTAAVHAAGGRIFCQLWHTGRASHSAFRGDGSLGVAPSAVAIRDGSVHLPDGTKAPYEVPHAMSVAEIQATVGDYVKAATNAMAAGFDGVEIHSANGYLLDEFLQTHTNKRTDEYGAGSLENRFRFLKEVVTAVTGAIPAHRVGVRFSPNGVFNDMGTPDFRAAYTYFAGQLDAFGLAYLHVMDGLAFGFHKLGEPMTLPEFRAVFSGPLIGNCGYTLEAGEAAVAAGDADLIAYGRPWIANPDLPTRFADGLPLNADEGGMATWYTHDAEGYTTYPTAAEAAAAKTEPTVDRAEGPAAAAKVL</sequence>
<keyword evidence="6" id="KW-1185">Reference proteome</keyword>
<dbReference type="Gene3D" id="3.20.20.70">
    <property type="entry name" value="Aldolase class I"/>
    <property type="match status" value="1"/>
</dbReference>
<dbReference type="InterPro" id="IPR001155">
    <property type="entry name" value="OxRdtase_FMN_N"/>
</dbReference>
<dbReference type="GO" id="GO:0005829">
    <property type="term" value="C:cytosol"/>
    <property type="evidence" value="ECO:0007669"/>
    <property type="project" value="UniProtKB-ARBA"/>
</dbReference>
<dbReference type="Proteomes" id="UP000218209">
    <property type="component" value="Unassembled WGS sequence"/>
</dbReference>
<dbReference type="CDD" id="cd02933">
    <property type="entry name" value="OYE_like_FMN"/>
    <property type="match status" value="1"/>
</dbReference>
<organism evidence="5 6">
    <name type="scientific">Porphyra umbilicalis</name>
    <name type="common">Purple laver</name>
    <name type="synonym">Red alga</name>
    <dbReference type="NCBI Taxonomy" id="2786"/>
    <lineage>
        <taxon>Eukaryota</taxon>
        <taxon>Rhodophyta</taxon>
        <taxon>Bangiophyceae</taxon>
        <taxon>Bangiales</taxon>
        <taxon>Bangiaceae</taxon>
        <taxon>Porphyra</taxon>
    </lineage>
</organism>
<dbReference type="FunFam" id="3.20.20.70:FF:000059">
    <property type="entry name" value="N-ethylmaleimide reductase, FMN-linked"/>
    <property type="match status" value="1"/>
</dbReference>
<evidence type="ECO:0000313" key="6">
    <source>
        <dbReference type="Proteomes" id="UP000218209"/>
    </source>
</evidence>
<dbReference type="InterPro" id="IPR045247">
    <property type="entry name" value="Oye-like"/>
</dbReference>
<name>A0A1X6NR12_PORUM</name>
<dbReference type="SUPFAM" id="SSF51395">
    <property type="entry name" value="FMN-linked oxidoreductases"/>
    <property type="match status" value="1"/>
</dbReference>
<evidence type="ECO:0000259" key="4">
    <source>
        <dbReference type="Pfam" id="PF00724"/>
    </source>
</evidence>